<evidence type="ECO:0000256" key="2">
    <source>
        <dbReference type="ARBA" id="ARBA00022630"/>
    </source>
</evidence>
<gene>
    <name evidence="6" type="ORF">NW762_014416</name>
</gene>
<dbReference type="InterPro" id="IPR050416">
    <property type="entry name" value="FAD-linked_Oxidoreductase"/>
</dbReference>
<dbReference type="Gene3D" id="3.30.465.10">
    <property type="match status" value="1"/>
</dbReference>
<dbReference type="Pfam" id="PF01565">
    <property type="entry name" value="FAD_binding_4"/>
    <property type="match status" value="1"/>
</dbReference>
<dbReference type="Gene3D" id="3.30.43.10">
    <property type="entry name" value="Uridine Diphospho-n-acetylenolpyruvylglucosamine Reductase, domain 2"/>
    <property type="match status" value="1"/>
</dbReference>
<feature type="domain" description="FAD-binding PCMH-type" evidence="5">
    <location>
        <begin position="62"/>
        <end position="228"/>
    </location>
</feature>
<dbReference type="InterPro" id="IPR016169">
    <property type="entry name" value="FAD-bd_PCMH_sub2"/>
</dbReference>
<dbReference type="GO" id="GO:0071949">
    <property type="term" value="F:FAD binding"/>
    <property type="evidence" value="ECO:0007669"/>
    <property type="project" value="InterPro"/>
</dbReference>
<sequence>MVIDSAAAAYRHEMMPFYPAQDAKVDGYPALSKLKKAVPDLKIYTRHSPRYEVLRGVYNKLITARPLAICRPTSVDQVQDIVKTVSELGLPLGVRCGGHDVFGRGYIADSVTIDMRELDTQELADNKETVTVGGGITSKNLVGFLGLHDLCTSNGFAGEAGWTSWASWGGFGPLGDYVGLGVDNILGANVVMANGDLVQAKGELLWALRGAGGNFGIIVETTVQVYPMSKILAGFIVYPWGETAEVLQRLQTLLDADGGIPDALCLQVGFTRGDWGLGMAVTYLWPETRTVEPASDKWLQNLRDLGTVVVDTVQETTFHHFQKDISSAISDPVNVTSRHVSIPKFIGPTVAQLINACEAMPAQAYCSITSTIVHGKAARPNTASCFGTRRPYIMFHINAVANHPADEQIAVAWANRLVDDIGATGESIGPTYVSFMEPGRDPAICYSANWERLKAVKRDNDPDDVLDTRTAMLRLIELPIGHVHGIGPVESLIRVPMFLLVHHT</sequence>
<dbReference type="InterPro" id="IPR016166">
    <property type="entry name" value="FAD-bd_PCMH"/>
</dbReference>
<evidence type="ECO:0000313" key="7">
    <source>
        <dbReference type="Proteomes" id="UP001152049"/>
    </source>
</evidence>
<dbReference type="Gene3D" id="3.40.462.20">
    <property type="match status" value="1"/>
</dbReference>
<dbReference type="InterPro" id="IPR016167">
    <property type="entry name" value="FAD-bd_PCMH_sub1"/>
</dbReference>
<dbReference type="InterPro" id="IPR036318">
    <property type="entry name" value="FAD-bd_PCMH-like_sf"/>
</dbReference>
<evidence type="ECO:0000256" key="1">
    <source>
        <dbReference type="ARBA" id="ARBA00005466"/>
    </source>
</evidence>
<comment type="similarity">
    <text evidence="1">Belongs to the oxygen-dependent FAD-linked oxidoreductase family.</text>
</comment>
<dbReference type="SUPFAM" id="SSF56176">
    <property type="entry name" value="FAD-binding/transporter-associated domain-like"/>
    <property type="match status" value="1"/>
</dbReference>
<comment type="caution">
    <text evidence="6">The sequence shown here is derived from an EMBL/GenBank/DDBJ whole genome shotgun (WGS) entry which is preliminary data.</text>
</comment>
<evidence type="ECO:0000313" key="6">
    <source>
        <dbReference type="EMBL" id="KAJ4244561.1"/>
    </source>
</evidence>
<keyword evidence="3" id="KW-0274">FAD</keyword>
<dbReference type="PANTHER" id="PTHR42973:SF7">
    <property type="entry name" value="FAD-BINDING PCMH-TYPE DOMAIN-CONTAINING PROTEIN"/>
    <property type="match status" value="1"/>
</dbReference>
<dbReference type="PANTHER" id="PTHR42973">
    <property type="entry name" value="BINDING OXIDOREDUCTASE, PUTATIVE (AFU_ORTHOLOGUE AFUA_1G17690)-RELATED"/>
    <property type="match status" value="1"/>
</dbReference>
<dbReference type="InterPro" id="IPR006094">
    <property type="entry name" value="Oxid_FAD_bind_N"/>
</dbReference>
<dbReference type="GO" id="GO:0016491">
    <property type="term" value="F:oxidoreductase activity"/>
    <property type="evidence" value="ECO:0007669"/>
    <property type="project" value="UniProtKB-KW"/>
</dbReference>
<evidence type="ECO:0000256" key="3">
    <source>
        <dbReference type="ARBA" id="ARBA00022827"/>
    </source>
</evidence>
<keyword evidence="4" id="KW-0560">Oxidoreductase</keyword>
<keyword evidence="7" id="KW-1185">Reference proteome</keyword>
<dbReference type="OrthoDB" id="407275at2759"/>
<dbReference type="PROSITE" id="PS51387">
    <property type="entry name" value="FAD_PCMH"/>
    <property type="match status" value="1"/>
</dbReference>
<evidence type="ECO:0000256" key="4">
    <source>
        <dbReference type="ARBA" id="ARBA00023002"/>
    </source>
</evidence>
<reference evidence="6" key="1">
    <citation type="submission" date="2022-09" db="EMBL/GenBank/DDBJ databases">
        <title>Fusarium specimens isolated from Avocado Roots.</title>
        <authorList>
            <person name="Stajich J."/>
            <person name="Roper C."/>
            <person name="Heimlech-Rivalta G."/>
        </authorList>
    </citation>
    <scope>NUCLEOTIDE SEQUENCE</scope>
    <source>
        <strain evidence="6">CF00136</strain>
    </source>
</reference>
<name>A0A9W8RLP1_9HYPO</name>
<evidence type="ECO:0000259" key="5">
    <source>
        <dbReference type="PROSITE" id="PS51387"/>
    </source>
</evidence>
<organism evidence="6 7">
    <name type="scientific">Fusarium torreyae</name>
    <dbReference type="NCBI Taxonomy" id="1237075"/>
    <lineage>
        <taxon>Eukaryota</taxon>
        <taxon>Fungi</taxon>
        <taxon>Dikarya</taxon>
        <taxon>Ascomycota</taxon>
        <taxon>Pezizomycotina</taxon>
        <taxon>Sordariomycetes</taxon>
        <taxon>Hypocreomycetidae</taxon>
        <taxon>Hypocreales</taxon>
        <taxon>Nectriaceae</taxon>
        <taxon>Fusarium</taxon>
    </lineage>
</organism>
<protein>
    <recommendedName>
        <fullName evidence="5">FAD-binding PCMH-type domain-containing protein</fullName>
    </recommendedName>
</protein>
<dbReference type="AlphaFoldDB" id="A0A9W8RLP1"/>
<keyword evidence="2" id="KW-0285">Flavoprotein</keyword>
<proteinExistence type="inferred from homology"/>
<dbReference type="EMBL" id="JAOQAZ010000050">
    <property type="protein sequence ID" value="KAJ4244561.1"/>
    <property type="molecule type" value="Genomic_DNA"/>
</dbReference>
<dbReference type="Proteomes" id="UP001152049">
    <property type="component" value="Unassembled WGS sequence"/>
</dbReference>
<accession>A0A9W8RLP1</accession>